<reference evidence="1" key="1">
    <citation type="submission" date="2018-05" db="EMBL/GenBank/DDBJ databases">
        <authorList>
            <person name="Lanie J.A."/>
            <person name="Ng W.-L."/>
            <person name="Kazmierczak K.M."/>
            <person name="Andrzejewski T.M."/>
            <person name="Davidsen T.M."/>
            <person name="Wayne K.J."/>
            <person name="Tettelin H."/>
            <person name="Glass J.I."/>
            <person name="Rusch D."/>
            <person name="Podicherti R."/>
            <person name="Tsui H.-C.T."/>
            <person name="Winkler M.E."/>
        </authorList>
    </citation>
    <scope>NUCLEOTIDE SEQUENCE</scope>
</reference>
<organism evidence="1">
    <name type="scientific">marine metagenome</name>
    <dbReference type="NCBI Taxonomy" id="408172"/>
    <lineage>
        <taxon>unclassified sequences</taxon>
        <taxon>metagenomes</taxon>
        <taxon>ecological metagenomes</taxon>
    </lineage>
</organism>
<evidence type="ECO:0008006" key="2">
    <source>
        <dbReference type="Google" id="ProtNLM"/>
    </source>
</evidence>
<name>A0A382EFY5_9ZZZZ</name>
<dbReference type="EMBL" id="UINC01043976">
    <property type="protein sequence ID" value="SVB48777.1"/>
    <property type="molecule type" value="Genomic_DNA"/>
</dbReference>
<accession>A0A382EFY5</accession>
<protein>
    <recommendedName>
        <fullName evidence="2">GMP synthase (Glutamine-hydrolyzing)</fullName>
    </recommendedName>
</protein>
<gene>
    <name evidence="1" type="ORF">METZ01_LOCUS201631</name>
</gene>
<sequence>VILDFGSQYTQLIARRVREQNVYSEILPPETSL</sequence>
<dbReference type="AlphaFoldDB" id="A0A382EFY5"/>
<feature type="non-terminal residue" evidence="1">
    <location>
        <position position="1"/>
    </location>
</feature>
<evidence type="ECO:0000313" key="1">
    <source>
        <dbReference type="EMBL" id="SVB48777.1"/>
    </source>
</evidence>
<proteinExistence type="predicted"/>
<feature type="non-terminal residue" evidence="1">
    <location>
        <position position="33"/>
    </location>
</feature>